<evidence type="ECO:0000259" key="6">
    <source>
        <dbReference type="PROSITE" id="PS51706"/>
    </source>
</evidence>
<dbReference type="EMBL" id="GL833129">
    <property type="protein sequence ID" value="EGB07877.1"/>
    <property type="molecule type" value="Genomic_DNA"/>
</dbReference>
<gene>
    <name evidence="7" type="ORF">AURANDRAFT_64442</name>
</gene>
<dbReference type="GO" id="GO:0005525">
    <property type="term" value="F:GTP binding"/>
    <property type="evidence" value="ECO:0007669"/>
    <property type="project" value="UniProtKB-KW"/>
</dbReference>
<dbReference type="PROSITE" id="PS51706">
    <property type="entry name" value="G_ENGB"/>
    <property type="match status" value="1"/>
</dbReference>
<dbReference type="GeneID" id="20224832"/>
<dbReference type="Proteomes" id="UP000002729">
    <property type="component" value="Unassembled WGS sequence"/>
</dbReference>
<evidence type="ECO:0000313" key="8">
    <source>
        <dbReference type="Proteomes" id="UP000002729"/>
    </source>
</evidence>
<keyword evidence="2" id="KW-0547">Nucleotide-binding</keyword>
<keyword evidence="3" id="KW-0460">Magnesium</keyword>
<dbReference type="AlphaFoldDB" id="F0YA65"/>
<keyword evidence="8" id="KW-1185">Reference proteome</keyword>
<dbReference type="RefSeq" id="XP_009037254.1">
    <property type="nucleotide sequence ID" value="XM_009039006.1"/>
</dbReference>
<protein>
    <recommendedName>
        <fullName evidence="6">EngB-type G domain-containing protein</fullName>
    </recommendedName>
</protein>
<keyword evidence="4" id="KW-0342">GTP-binding</keyword>
<evidence type="ECO:0000256" key="2">
    <source>
        <dbReference type="ARBA" id="ARBA00022741"/>
    </source>
</evidence>
<dbReference type="Pfam" id="PF01926">
    <property type="entry name" value="MMR_HSR1"/>
    <property type="match status" value="1"/>
</dbReference>
<proteinExistence type="predicted"/>
<dbReference type="InterPro" id="IPR030393">
    <property type="entry name" value="G_ENGB_dom"/>
</dbReference>
<keyword evidence="1" id="KW-0479">Metal-binding</keyword>
<feature type="chain" id="PRO_5012994416" description="EngB-type G domain-containing protein" evidence="5">
    <location>
        <begin position="16"/>
        <end position="690"/>
    </location>
</feature>
<dbReference type="Gene3D" id="3.40.50.300">
    <property type="entry name" value="P-loop containing nucleotide triphosphate hydrolases"/>
    <property type="match status" value="1"/>
</dbReference>
<evidence type="ECO:0000256" key="3">
    <source>
        <dbReference type="ARBA" id="ARBA00022842"/>
    </source>
</evidence>
<dbReference type="GO" id="GO:0046872">
    <property type="term" value="F:metal ion binding"/>
    <property type="evidence" value="ECO:0007669"/>
    <property type="project" value="UniProtKB-KW"/>
</dbReference>
<dbReference type="InterPro" id="IPR027417">
    <property type="entry name" value="P-loop_NTPase"/>
</dbReference>
<organism evidence="8">
    <name type="scientific">Aureococcus anophagefferens</name>
    <name type="common">Harmful bloom alga</name>
    <dbReference type="NCBI Taxonomy" id="44056"/>
    <lineage>
        <taxon>Eukaryota</taxon>
        <taxon>Sar</taxon>
        <taxon>Stramenopiles</taxon>
        <taxon>Ochrophyta</taxon>
        <taxon>Pelagophyceae</taxon>
        <taxon>Pelagomonadales</taxon>
        <taxon>Pelagomonadaceae</taxon>
        <taxon>Aureococcus</taxon>
    </lineage>
</organism>
<sequence>MRGCVLALLTRRVLATPLVVHANGTRTPLSDRIANEQLCEDASRFPTDPGSTRVAVILRGDAFRGLSYGTTVQRAVSASHVRHVVEPLERAGLRVDVFLATYGCGGIAPPARAARAMAHLVEWYGARRVVRAEQLPRRGSSQATPSLVAMRWLRALWPPGGYRSVLLWRFDVAALRPVGAAPAPAARAASTRPAGDCDASSDVRDDWETHHRPYGCWSGDAYYRYEDDWGHSFPGRLARCAVPIFEASCLDMRSKLMSHECNFLLARTFRVLTTLPRSWSVYREDYKPYPGGGPVCAVLRDDFDGPPCPASEAEGRRVACRRYAHAAGLASACASAEAAAADFHWSKNLKCGDLLGPADFAELEGWWRRHHDAATAGYDHGGFLGAEDDVEDGARARGLAYAAHHVRDAAFRDDGAMHRALARLSGSGAMRRRALSATPSWSRVAPSVWAHGVDVGAPAAPRTTHRVFGGPAAFVPPRAFGYELPTSGVPEVAFAGRSNVGKSTLVGALLGDPALLRRSKTPGCTTSVNFFAVGRPGAPRRGGPRGAASDARRAAAAKLFVVDLPGFGYARRGGERREAFGAAALAYLSSRPGAVLRQVCVLVDARRGPDPAVLESFSELRVPHRVVLTKCDRASAADVATALAATKDALDRPRRSSLLPVVHVVSAKTGFGVDDLRRHLADVVVDDAVG</sequence>
<dbReference type="SUPFAM" id="SSF52540">
    <property type="entry name" value="P-loop containing nucleoside triphosphate hydrolases"/>
    <property type="match status" value="1"/>
</dbReference>
<dbReference type="CDD" id="cd01876">
    <property type="entry name" value="YihA_EngB"/>
    <property type="match status" value="1"/>
</dbReference>
<feature type="signal peptide" evidence="5">
    <location>
        <begin position="1"/>
        <end position="15"/>
    </location>
</feature>
<dbReference type="InterPro" id="IPR006073">
    <property type="entry name" value="GTP-bd"/>
</dbReference>
<dbReference type="PANTHER" id="PTHR11649">
    <property type="entry name" value="MSS1/TRME-RELATED GTP-BINDING PROTEIN"/>
    <property type="match status" value="1"/>
</dbReference>
<evidence type="ECO:0000256" key="1">
    <source>
        <dbReference type="ARBA" id="ARBA00022723"/>
    </source>
</evidence>
<feature type="domain" description="EngB-type G" evidence="6">
    <location>
        <begin position="488"/>
        <end position="686"/>
    </location>
</feature>
<dbReference type="InParanoid" id="F0YA65"/>
<dbReference type="OrthoDB" id="391988at2759"/>
<dbReference type="KEGG" id="aaf:AURANDRAFT_64442"/>
<keyword evidence="5" id="KW-0732">Signal</keyword>
<name>F0YA65_AURAN</name>
<reference evidence="7 8" key="1">
    <citation type="journal article" date="2011" name="Proc. Natl. Acad. Sci. U.S.A.">
        <title>Niche of harmful alga Aureococcus anophagefferens revealed through ecogenomics.</title>
        <authorList>
            <person name="Gobler C.J."/>
            <person name="Berry D.L."/>
            <person name="Dyhrman S.T."/>
            <person name="Wilhelm S.W."/>
            <person name="Salamov A."/>
            <person name="Lobanov A.V."/>
            <person name="Zhang Y."/>
            <person name="Collier J.L."/>
            <person name="Wurch L.L."/>
            <person name="Kustka A.B."/>
            <person name="Dill B.D."/>
            <person name="Shah M."/>
            <person name="VerBerkmoes N.C."/>
            <person name="Kuo A."/>
            <person name="Terry A."/>
            <person name="Pangilinan J."/>
            <person name="Lindquist E.A."/>
            <person name="Lucas S."/>
            <person name="Paulsen I.T."/>
            <person name="Hattenrath-Lehmann T.K."/>
            <person name="Talmage S.C."/>
            <person name="Walker E.A."/>
            <person name="Koch F."/>
            <person name="Burson A.M."/>
            <person name="Marcoval M.A."/>
            <person name="Tang Y.Z."/>
            <person name="Lecleir G.R."/>
            <person name="Coyne K.J."/>
            <person name="Berg G.M."/>
            <person name="Bertrand E.M."/>
            <person name="Saito M.A."/>
            <person name="Gladyshev V.N."/>
            <person name="Grigoriev I.V."/>
        </authorList>
    </citation>
    <scope>NUCLEOTIDE SEQUENCE [LARGE SCALE GENOMIC DNA]</scope>
    <source>
        <strain evidence="8">CCMP 1984</strain>
    </source>
</reference>
<evidence type="ECO:0000313" key="7">
    <source>
        <dbReference type="EMBL" id="EGB07877.1"/>
    </source>
</evidence>
<accession>F0YA65</accession>
<dbReference type="eggNOG" id="KOG2486">
    <property type="taxonomic scope" value="Eukaryota"/>
</dbReference>
<evidence type="ECO:0000256" key="5">
    <source>
        <dbReference type="SAM" id="SignalP"/>
    </source>
</evidence>
<dbReference type="PANTHER" id="PTHR11649:SF13">
    <property type="entry name" value="ENGB-TYPE G DOMAIN-CONTAINING PROTEIN"/>
    <property type="match status" value="1"/>
</dbReference>
<evidence type="ECO:0000256" key="4">
    <source>
        <dbReference type="ARBA" id="ARBA00023134"/>
    </source>
</evidence>